<dbReference type="EMBL" id="SRXW01000001">
    <property type="protein sequence ID" value="TGY89909.1"/>
    <property type="molecule type" value="Genomic_DNA"/>
</dbReference>
<evidence type="ECO:0008006" key="5">
    <source>
        <dbReference type="Google" id="ProtNLM"/>
    </source>
</evidence>
<sequence length="104" mass="10534">MTLRPALIVISAAALALAACGYAGEDEPHESGANRLPEAEPPVSARETTPDSPQAGDTEADAPEGELVDPPTTGEESGEEEPAEGDPHSAHEHEAGSGETEPGP</sequence>
<proteinExistence type="predicted"/>
<evidence type="ECO:0000256" key="1">
    <source>
        <dbReference type="SAM" id="MobiDB-lite"/>
    </source>
</evidence>
<feature type="compositionally biased region" description="Basic and acidic residues" evidence="1">
    <location>
        <begin position="85"/>
        <end position="96"/>
    </location>
</feature>
<evidence type="ECO:0000313" key="4">
    <source>
        <dbReference type="Proteomes" id="UP000308054"/>
    </source>
</evidence>
<dbReference type="Proteomes" id="UP000308054">
    <property type="component" value="Unassembled WGS sequence"/>
</dbReference>
<comment type="caution">
    <text evidence="3">The sequence shown here is derived from an EMBL/GenBank/DDBJ whole genome shotgun (WGS) entry which is preliminary data.</text>
</comment>
<feature type="signal peptide" evidence="2">
    <location>
        <begin position="1"/>
        <end position="18"/>
    </location>
</feature>
<protein>
    <recommendedName>
        <fullName evidence="5">Lipoprotein</fullName>
    </recommendedName>
</protein>
<accession>A0A4V3RYC5</accession>
<feature type="compositionally biased region" description="Acidic residues" evidence="1">
    <location>
        <begin position="58"/>
        <end position="67"/>
    </location>
</feature>
<feature type="region of interest" description="Disordered" evidence="1">
    <location>
        <begin position="24"/>
        <end position="104"/>
    </location>
</feature>
<name>A0A4V3RYC5_9PROT</name>
<keyword evidence="4" id="KW-1185">Reference proteome</keyword>
<dbReference type="PROSITE" id="PS51257">
    <property type="entry name" value="PROKAR_LIPOPROTEIN"/>
    <property type="match status" value="1"/>
</dbReference>
<organism evidence="3 4">
    <name type="scientific">Marinicauda algicola</name>
    <dbReference type="NCBI Taxonomy" id="2029849"/>
    <lineage>
        <taxon>Bacteria</taxon>
        <taxon>Pseudomonadati</taxon>
        <taxon>Pseudomonadota</taxon>
        <taxon>Alphaproteobacteria</taxon>
        <taxon>Maricaulales</taxon>
        <taxon>Maricaulaceae</taxon>
        <taxon>Marinicauda</taxon>
    </lineage>
</organism>
<gene>
    <name evidence="3" type="ORF">E5163_01855</name>
</gene>
<dbReference type="RefSeq" id="WP_135994406.1">
    <property type="nucleotide sequence ID" value="NZ_CP071057.1"/>
</dbReference>
<evidence type="ECO:0000256" key="2">
    <source>
        <dbReference type="SAM" id="SignalP"/>
    </source>
</evidence>
<reference evidence="3 4" key="1">
    <citation type="journal article" date="2017" name="Int. J. Syst. Evol. Microbiol.">
        <title>Marinicauda algicola sp. nov., isolated from a marine red alga Rhodosorus marinus.</title>
        <authorList>
            <person name="Jeong S.E."/>
            <person name="Jeon S.H."/>
            <person name="Chun B.H."/>
            <person name="Kim D.W."/>
            <person name="Jeon C.O."/>
        </authorList>
    </citation>
    <scope>NUCLEOTIDE SEQUENCE [LARGE SCALE GENOMIC DNA]</scope>
    <source>
        <strain evidence="3 4">JCM 31718</strain>
    </source>
</reference>
<evidence type="ECO:0000313" key="3">
    <source>
        <dbReference type="EMBL" id="TGY89909.1"/>
    </source>
</evidence>
<keyword evidence="2" id="KW-0732">Signal</keyword>
<feature type="chain" id="PRO_5020388654" description="Lipoprotein" evidence="2">
    <location>
        <begin position="19"/>
        <end position="104"/>
    </location>
</feature>
<dbReference type="AlphaFoldDB" id="A0A4V3RYC5"/>